<evidence type="ECO:0008006" key="3">
    <source>
        <dbReference type="Google" id="ProtNLM"/>
    </source>
</evidence>
<dbReference type="EMBL" id="BOOF01000019">
    <property type="protein sequence ID" value="GIH62861.1"/>
    <property type="molecule type" value="Genomic_DNA"/>
</dbReference>
<dbReference type="SUPFAM" id="SSF52540">
    <property type="entry name" value="P-loop containing nucleoside triphosphate hydrolases"/>
    <property type="match status" value="1"/>
</dbReference>
<gene>
    <name evidence="1" type="ORF">Msi02_36780</name>
</gene>
<dbReference type="SUPFAM" id="SSF48371">
    <property type="entry name" value="ARM repeat"/>
    <property type="match status" value="1"/>
</dbReference>
<dbReference type="InterPro" id="IPR027417">
    <property type="entry name" value="P-loop_NTPase"/>
</dbReference>
<reference evidence="1 2" key="1">
    <citation type="submission" date="2021-01" db="EMBL/GenBank/DDBJ databases">
        <title>Whole genome shotgun sequence of Microbispora siamensis NBRC 104113.</title>
        <authorList>
            <person name="Komaki H."/>
            <person name="Tamura T."/>
        </authorList>
    </citation>
    <scope>NUCLEOTIDE SEQUENCE [LARGE SCALE GENOMIC DNA]</scope>
    <source>
        <strain evidence="1 2">NBRC 104113</strain>
    </source>
</reference>
<sequence>MSPRAGGEADKFGNRYEGAWTVRHLLFVLAGKAESVTVEDFGDLAQGVEFTYRRQDAIEVHQLKRQDSKANSWTVKSLQDKGIWKNAQHHVDAGRDFHFVSILPAVALQSLADRARRSDSTGSFVRDWLTNRELRDAFTDLCSPGIFGSQDVSWKVLRGFWIDWPSERDVVQTNATLAELQLEGATGVLAAAGLGDLVANNLGVRLDATKIEAELGKYGLRRTEVRRVTSIANQARSLTENWAAGVEREFLQPAIERSEAQQLADSLDGTDSLLLLTGKAGGGKTAVLHQVLRTLQTTDTSVLCFRIDRLDPFATTTELGSRIGLDVSPVTALAAIAGNLPCVLVVDQLDAVSLASGRTPRSFDAVASLVREASAFPNMKVLLACRKFDVENDYRIRELLNDKHCKRIEVADLSDTQVEEAVGAIGLDVSALSAHQRNLLRSPLNLVLLSSVADDAEAPSFQTTNHLFDAFWRRKLTDCVQRRESVRFNEVISTLAEAISARQHLSVPATVLDNGNLSVDADVLVSEHVLVRDGQQIAFFHEAFFDYAFARGWIERNQTLVEFLTDGEQELFRRAQVRQIMNLLRDLEPGRFAGEVEGLLLSPDVRYHIKDVAIALLGGLPNPTTREWGMIAAVLEEHPAFENQLWRTLRGVEWFERLDAEGLIEDWLAGDDATEQSRALDVMVGVAKHDPDRLAQILQPHTDRAAYPSWLRWVVRFANVYESRPIFELLLEAVRSGAYESAEHELWLSTHDLGKHQPAWAVELLAAYLVDRPGAMSLDADGKVAALLDRDHSVISLAQQGAHGAPETFCETIIPYMLRVMAATPLESKHNRPLRDRHFSWRYPNNTPHELEDALLDGAASAIRLHVEHDLTAARAILGILAADPHDSAQWLLYQGLQSAGEPLAQWAADIMLEGPQRFMSGYIENSVWAARQVIHATSRFITEESFQQVEAAILALRFPWEKQRPGWYMFNLLSAMDEGRLSEVGRRRLGELRRMTGMEQPPEPEGVTGGFVGPPISRDAAQKMNDDQWLGAIAKHNAERTDWRTFTGGAQEQSHVLKDEAIGDLGRFTRLALRFSESTNPAYSGAILLALADADPLADPAPVFDAVRHIASLGQAANDRWLGWALRKYLKVVPQDLVEMVVDRAVNAADPVDGSLSVSRSNREFAGGEDLYTSGMNSARGSSAEILGDLLVYDVDGSRAALIVPVLDRMAADPSTAVRSCVAHVLHVAMRHDRPRALRAFSQLVDADDMLLATHTVGRLIAYLGYENPDLAKPVIERMVRSSVFETREVGGQLAALAAMQWEMPDLLDFVLASDDLALRKGAAGACAHRLANTSDTVVARRGLEQFMQDGQGEVRKAAAEVAGALRGQRLRPYRDALRSLISSAAFSDALAQLLITLDRAPDRVDDLVLQCSRRFVEVFGVDSGDIRTGAAGDARHVGELLIRAYAQATSRNSRSAVLDLLDRMLEIGAYGIADIVRESER</sequence>
<dbReference type="InterPro" id="IPR016024">
    <property type="entry name" value="ARM-type_fold"/>
</dbReference>
<dbReference type="Gene3D" id="1.25.10.10">
    <property type="entry name" value="Leucine-rich Repeat Variant"/>
    <property type="match status" value="1"/>
</dbReference>
<dbReference type="InterPro" id="IPR011989">
    <property type="entry name" value="ARM-like"/>
</dbReference>
<dbReference type="Proteomes" id="UP000660454">
    <property type="component" value="Unassembled WGS sequence"/>
</dbReference>
<keyword evidence="2" id="KW-1185">Reference proteome</keyword>
<dbReference type="RefSeq" id="WP_204049471.1">
    <property type="nucleotide sequence ID" value="NZ_BOOF01000019.1"/>
</dbReference>
<accession>A0ABQ4GN58</accession>
<protein>
    <recommendedName>
        <fullName evidence="3">ATP-binding protein</fullName>
    </recommendedName>
</protein>
<name>A0ABQ4GN58_9ACTN</name>
<comment type="caution">
    <text evidence="1">The sequence shown here is derived from an EMBL/GenBank/DDBJ whole genome shotgun (WGS) entry which is preliminary data.</text>
</comment>
<evidence type="ECO:0000313" key="2">
    <source>
        <dbReference type="Proteomes" id="UP000660454"/>
    </source>
</evidence>
<evidence type="ECO:0000313" key="1">
    <source>
        <dbReference type="EMBL" id="GIH62861.1"/>
    </source>
</evidence>
<proteinExistence type="predicted"/>
<organism evidence="1 2">
    <name type="scientific">Microbispora siamensis</name>
    <dbReference type="NCBI Taxonomy" id="564413"/>
    <lineage>
        <taxon>Bacteria</taxon>
        <taxon>Bacillati</taxon>
        <taxon>Actinomycetota</taxon>
        <taxon>Actinomycetes</taxon>
        <taxon>Streptosporangiales</taxon>
        <taxon>Streptosporangiaceae</taxon>
        <taxon>Microbispora</taxon>
    </lineage>
</organism>